<dbReference type="Proteomes" id="UP000265366">
    <property type="component" value="Unassembled WGS sequence"/>
</dbReference>
<dbReference type="InterPro" id="IPR006175">
    <property type="entry name" value="YjgF/YER057c/UK114"/>
</dbReference>
<gene>
    <name evidence="1" type="ORF">D2V17_14895</name>
</gene>
<dbReference type="EMBL" id="QXFM01000117">
    <property type="protein sequence ID" value="RIV82599.1"/>
    <property type="molecule type" value="Genomic_DNA"/>
</dbReference>
<keyword evidence="2" id="KW-1185">Reference proteome</keyword>
<organism evidence="1 2">
    <name type="scientific">Aurantiacibacter xanthus</name>
    <dbReference type="NCBI Taxonomy" id="1784712"/>
    <lineage>
        <taxon>Bacteria</taxon>
        <taxon>Pseudomonadati</taxon>
        <taxon>Pseudomonadota</taxon>
        <taxon>Alphaproteobacteria</taxon>
        <taxon>Sphingomonadales</taxon>
        <taxon>Erythrobacteraceae</taxon>
        <taxon>Aurantiacibacter</taxon>
    </lineage>
</organism>
<accession>A0A3A1P5J8</accession>
<dbReference type="OrthoDB" id="9799840at2"/>
<dbReference type="InterPro" id="IPR035959">
    <property type="entry name" value="RutC-like_sf"/>
</dbReference>
<sequence>MPKVVKVKTGNKFEEHGSYSRLVAVDNMIFVSNTAGRNPRTKEIPEDLAEQTHQVLDNIAAALASVDATLEDVVSSRVYVQFPEHVETIMETYGNRMRGINPALTMTCPALGSTTYKVEIDVVAIRGVRDAEVEELMVSL</sequence>
<evidence type="ECO:0000313" key="1">
    <source>
        <dbReference type="EMBL" id="RIV82599.1"/>
    </source>
</evidence>
<dbReference type="SUPFAM" id="SSF55298">
    <property type="entry name" value="YjgF-like"/>
    <property type="match status" value="1"/>
</dbReference>
<reference evidence="1 2" key="1">
    <citation type="submission" date="2018-08" db="EMBL/GenBank/DDBJ databases">
        <title>Erythrobacter zhengii sp.nov., a bacterium isolated from deep-sea sediment.</title>
        <authorList>
            <person name="Fang C."/>
            <person name="Wu Y.-H."/>
            <person name="Sun C."/>
            <person name="Wang H."/>
            <person name="Cheng H."/>
            <person name="Meng F.-X."/>
            <person name="Wang C.-S."/>
            <person name="Xu X.-W."/>
        </authorList>
    </citation>
    <scope>NUCLEOTIDE SEQUENCE [LARGE SCALE GENOMIC DNA]</scope>
    <source>
        <strain evidence="1 2">CCTCC AB 2015396</strain>
    </source>
</reference>
<evidence type="ECO:0000313" key="2">
    <source>
        <dbReference type="Proteomes" id="UP000265366"/>
    </source>
</evidence>
<comment type="caution">
    <text evidence="1">The sequence shown here is derived from an EMBL/GenBank/DDBJ whole genome shotgun (WGS) entry which is preliminary data.</text>
</comment>
<proteinExistence type="predicted"/>
<dbReference type="AlphaFoldDB" id="A0A3A1P5J8"/>
<dbReference type="PANTHER" id="PTHR43857:SF1">
    <property type="entry name" value="YJGH FAMILY PROTEIN"/>
    <property type="match status" value="1"/>
</dbReference>
<dbReference type="Gene3D" id="3.30.1330.40">
    <property type="entry name" value="RutC-like"/>
    <property type="match status" value="1"/>
</dbReference>
<dbReference type="PANTHER" id="PTHR43857">
    <property type="entry name" value="BLR7761 PROTEIN"/>
    <property type="match status" value="1"/>
</dbReference>
<dbReference type="Pfam" id="PF01042">
    <property type="entry name" value="Ribonuc_L-PSP"/>
    <property type="match status" value="1"/>
</dbReference>
<protein>
    <submittedName>
        <fullName evidence="1">RidA family protein</fullName>
    </submittedName>
</protein>
<dbReference type="RefSeq" id="WP_119593588.1">
    <property type="nucleotide sequence ID" value="NZ_QXFM01000117.1"/>
</dbReference>
<name>A0A3A1P5J8_9SPHN</name>